<dbReference type="AlphaFoldDB" id="A0A0U5H2N6"/>
<keyword evidence="3" id="KW-1185">Reference proteome</keyword>
<feature type="compositionally biased region" description="Low complexity" evidence="1">
    <location>
        <begin position="98"/>
        <end position="110"/>
    </location>
</feature>
<feature type="compositionally biased region" description="Basic and acidic residues" evidence="1">
    <location>
        <begin position="170"/>
        <end position="197"/>
    </location>
</feature>
<dbReference type="OrthoDB" id="3538597at2759"/>
<dbReference type="STRING" id="454130.A0A0U5H2N6"/>
<proteinExistence type="predicted"/>
<feature type="region of interest" description="Disordered" evidence="1">
    <location>
        <begin position="97"/>
        <end position="129"/>
    </location>
</feature>
<name>A0A0U5H2N6_ASPCI</name>
<evidence type="ECO:0000313" key="2">
    <source>
        <dbReference type="EMBL" id="CEL08100.1"/>
    </source>
</evidence>
<organism evidence="2 3">
    <name type="scientific">Aspergillus calidoustus</name>
    <dbReference type="NCBI Taxonomy" id="454130"/>
    <lineage>
        <taxon>Eukaryota</taxon>
        <taxon>Fungi</taxon>
        <taxon>Dikarya</taxon>
        <taxon>Ascomycota</taxon>
        <taxon>Pezizomycotina</taxon>
        <taxon>Eurotiomycetes</taxon>
        <taxon>Eurotiomycetidae</taxon>
        <taxon>Eurotiales</taxon>
        <taxon>Aspergillaceae</taxon>
        <taxon>Aspergillus</taxon>
        <taxon>Aspergillus subgen. Nidulantes</taxon>
    </lineage>
</organism>
<gene>
    <name evidence="2" type="ORF">ASPCAL11253</name>
</gene>
<protein>
    <submittedName>
        <fullName evidence="2">Uncharacterized protein</fullName>
    </submittedName>
</protein>
<feature type="compositionally biased region" description="Basic and acidic residues" evidence="1">
    <location>
        <begin position="119"/>
        <end position="129"/>
    </location>
</feature>
<dbReference type="Proteomes" id="UP000054771">
    <property type="component" value="Unassembled WGS sequence"/>
</dbReference>
<evidence type="ECO:0000256" key="1">
    <source>
        <dbReference type="SAM" id="MobiDB-lite"/>
    </source>
</evidence>
<feature type="region of interest" description="Disordered" evidence="1">
    <location>
        <begin position="141"/>
        <end position="233"/>
    </location>
</feature>
<evidence type="ECO:0000313" key="3">
    <source>
        <dbReference type="Proteomes" id="UP000054771"/>
    </source>
</evidence>
<reference evidence="3" key="1">
    <citation type="journal article" date="2016" name="Genome Announc.">
        <title>Draft genome sequences of fungus Aspergillus calidoustus.</title>
        <authorList>
            <person name="Horn F."/>
            <person name="Linde J."/>
            <person name="Mattern D.J."/>
            <person name="Walther G."/>
            <person name="Guthke R."/>
            <person name="Scherlach K."/>
            <person name="Martin K."/>
            <person name="Brakhage A.A."/>
            <person name="Petzke L."/>
            <person name="Valiante V."/>
        </authorList>
    </citation>
    <scope>NUCLEOTIDE SEQUENCE [LARGE SCALE GENOMIC DNA]</scope>
    <source>
        <strain evidence="3">SF006504</strain>
    </source>
</reference>
<sequence length="342" mass="37610">MSPLVWFLANRGDEWRVYGCVPGRARVRIIGLWDGCILRHDSSLQLLLIIDLICDWPRDIFTEQVMSSLRRRAGPNYSMIASTSTFDEVVLLEPGLARNPSRSRSNTPRRGMPEDAQEEGARSEVDIKNEASRALDEARCLESGLARDTSRSRSITPRLDLPKDAQGARARSEVEIKIGAESGHKASSEIESERAVGRESTVTTMDGTDTHDQVHPRKRSTPTAIPEEPYDNSFEPIPSIETAKTTEVGSTNAATVEGTDTRTDTMTGEASIPTVSAAHSPKPSQAAMNDNCDDRDLWAQYVVRTGKEDVKLLFRHVSLPEVAYGLNDMLRAMGPADTGETA</sequence>
<dbReference type="EMBL" id="CDMC01000010">
    <property type="protein sequence ID" value="CEL08100.1"/>
    <property type="molecule type" value="Genomic_DNA"/>
</dbReference>
<accession>A0A0U5H2N6</accession>